<sequence length="407" mass="42290">MDGAGRLADPRGRLGWADGLPGCAALPAPVPCSWAGGRGGAAPCGAAGAPWVEPWDRRGLGAEVDLAQQEAVVRGLQEEMSRMREAVDLQQDRLDAALPRLGRHEAEVRALRKEVAALTSLAKRERQSCRGWWRRGRRVDRCCSAALRVSGEAARNVEEPREQEARPRGRGPGRSGTTRRSAAPRPRGPWPASSCPCSAGSSRIGDLQQLSADQGCRAGALEAATGTAGAVGGAGTARPPRRAQTASEAPGAPRAEGPELGARLSALAGEVRSAAARLDWLEAAVGAGGGPEGLARWAAQVSDMAGTLDGMQGRVASIDQLLHEVQAAAEEASRPPAGDELLARQVGNLVQELKEVLPHARSQLGGAEEPRGQRGTGQAAPPWRPGAAEVLSLHSGSYSSDFGSPAR</sequence>
<protein>
    <submittedName>
        <fullName evidence="3">Uncharacterized protein</fullName>
    </submittedName>
</protein>
<feature type="compositionally biased region" description="Low complexity" evidence="2">
    <location>
        <begin position="236"/>
        <end position="246"/>
    </location>
</feature>
<feature type="compositionally biased region" description="Polar residues" evidence="2">
    <location>
        <begin position="394"/>
        <end position="407"/>
    </location>
</feature>
<proteinExistence type="predicted"/>
<dbReference type="Proteomes" id="UP001189429">
    <property type="component" value="Unassembled WGS sequence"/>
</dbReference>
<feature type="region of interest" description="Disordered" evidence="2">
    <location>
        <begin position="226"/>
        <end position="258"/>
    </location>
</feature>
<feature type="coiled-coil region" evidence="1">
    <location>
        <begin position="66"/>
        <end position="121"/>
    </location>
</feature>
<feature type="region of interest" description="Disordered" evidence="2">
    <location>
        <begin position="153"/>
        <end position="198"/>
    </location>
</feature>
<keyword evidence="4" id="KW-1185">Reference proteome</keyword>
<evidence type="ECO:0000256" key="2">
    <source>
        <dbReference type="SAM" id="MobiDB-lite"/>
    </source>
</evidence>
<evidence type="ECO:0000313" key="3">
    <source>
        <dbReference type="EMBL" id="CAK0804329.1"/>
    </source>
</evidence>
<reference evidence="3" key="1">
    <citation type="submission" date="2023-10" db="EMBL/GenBank/DDBJ databases">
        <authorList>
            <person name="Chen Y."/>
            <person name="Shah S."/>
            <person name="Dougan E. K."/>
            <person name="Thang M."/>
            <person name="Chan C."/>
        </authorList>
    </citation>
    <scope>NUCLEOTIDE SEQUENCE [LARGE SCALE GENOMIC DNA]</scope>
</reference>
<dbReference type="EMBL" id="CAUYUJ010003213">
    <property type="protein sequence ID" value="CAK0804329.1"/>
    <property type="molecule type" value="Genomic_DNA"/>
</dbReference>
<evidence type="ECO:0000313" key="4">
    <source>
        <dbReference type="Proteomes" id="UP001189429"/>
    </source>
</evidence>
<organism evidence="3 4">
    <name type="scientific">Prorocentrum cordatum</name>
    <dbReference type="NCBI Taxonomy" id="2364126"/>
    <lineage>
        <taxon>Eukaryota</taxon>
        <taxon>Sar</taxon>
        <taxon>Alveolata</taxon>
        <taxon>Dinophyceae</taxon>
        <taxon>Prorocentrales</taxon>
        <taxon>Prorocentraceae</taxon>
        <taxon>Prorocentrum</taxon>
    </lineage>
</organism>
<name>A0ABN9QEG9_9DINO</name>
<evidence type="ECO:0000256" key="1">
    <source>
        <dbReference type="SAM" id="Coils"/>
    </source>
</evidence>
<accession>A0ABN9QEG9</accession>
<keyword evidence="1" id="KW-0175">Coiled coil</keyword>
<feature type="region of interest" description="Disordered" evidence="2">
    <location>
        <begin position="360"/>
        <end position="407"/>
    </location>
</feature>
<comment type="caution">
    <text evidence="3">The sequence shown here is derived from an EMBL/GenBank/DDBJ whole genome shotgun (WGS) entry which is preliminary data.</text>
</comment>
<feature type="compositionally biased region" description="Basic and acidic residues" evidence="2">
    <location>
        <begin position="155"/>
        <end position="167"/>
    </location>
</feature>
<gene>
    <name evidence="3" type="ORF">PCOR1329_LOCUS11165</name>
</gene>